<name>A0A0K1PXE1_9BACT</name>
<proteinExistence type="predicted"/>
<gene>
    <name evidence="1" type="ORF">AKJ09_04852</name>
</gene>
<dbReference type="EMBL" id="CP012333">
    <property type="protein sequence ID" value="AKU98188.1"/>
    <property type="molecule type" value="Genomic_DNA"/>
</dbReference>
<sequence length="40" mass="4451">MGDCRHAGALIRGRFMLEPTTIRGAYFEGVPRFVRPGEDA</sequence>
<dbReference type="Proteomes" id="UP000064967">
    <property type="component" value="Chromosome"/>
</dbReference>
<keyword evidence="2" id="KW-1185">Reference proteome</keyword>
<accession>A0A0K1PXE1</accession>
<organism evidence="1 2">
    <name type="scientific">Labilithrix luteola</name>
    <dbReference type="NCBI Taxonomy" id="1391654"/>
    <lineage>
        <taxon>Bacteria</taxon>
        <taxon>Pseudomonadati</taxon>
        <taxon>Myxococcota</taxon>
        <taxon>Polyangia</taxon>
        <taxon>Polyangiales</taxon>
        <taxon>Labilitrichaceae</taxon>
        <taxon>Labilithrix</taxon>
    </lineage>
</organism>
<dbReference type="KEGG" id="llu:AKJ09_04852"/>
<evidence type="ECO:0000313" key="1">
    <source>
        <dbReference type="EMBL" id="AKU98188.1"/>
    </source>
</evidence>
<evidence type="ECO:0000313" key="2">
    <source>
        <dbReference type="Proteomes" id="UP000064967"/>
    </source>
</evidence>
<protein>
    <submittedName>
        <fullName evidence="1">Uncharacterized protein</fullName>
    </submittedName>
</protein>
<reference evidence="1 2" key="1">
    <citation type="submission" date="2015-08" db="EMBL/GenBank/DDBJ databases">
        <authorList>
            <person name="Babu N.S."/>
            <person name="Beckwith C.J."/>
            <person name="Beseler K.G."/>
            <person name="Brison A."/>
            <person name="Carone J.V."/>
            <person name="Caskin T.P."/>
            <person name="Diamond M."/>
            <person name="Durham M.E."/>
            <person name="Foxe J.M."/>
            <person name="Go M."/>
            <person name="Henderson B.A."/>
            <person name="Jones I.B."/>
            <person name="McGettigan J.A."/>
            <person name="Micheletti S.J."/>
            <person name="Nasrallah M.E."/>
            <person name="Ortiz D."/>
            <person name="Piller C.R."/>
            <person name="Privatt S.R."/>
            <person name="Schneider S.L."/>
            <person name="Sharp S."/>
            <person name="Smith T.C."/>
            <person name="Stanton J.D."/>
            <person name="Ullery H.E."/>
            <person name="Wilson R.J."/>
            <person name="Serrano M.G."/>
            <person name="Buck G."/>
            <person name="Lee V."/>
            <person name="Wang Y."/>
            <person name="Carvalho R."/>
            <person name="Voegtly L."/>
            <person name="Shi R."/>
            <person name="Duckworth R."/>
            <person name="Johnson A."/>
            <person name="Loviza R."/>
            <person name="Walstead R."/>
            <person name="Shah Z."/>
            <person name="Kiflezghi M."/>
            <person name="Wade K."/>
            <person name="Ball S.L."/>
            <person name="Bradley K.W."/>
            <person name="Asai D.J."/>
            <person name="Bowman C.A."/>
            <person name="Russell D.A."/>
            <person name="Pope W.H."/>
            <person name="Jacobs-Sera D."/>
            <person name="Hendrix R.W."/>
            <person name="Hatfull G.F."/>
        </authorList>
    </citation>
    <scope>NUCLEOTIDE SEQUENCE [LARGE SCALE GENOMIC DNA]</scope>
    <source>
        <strain evidence="1 2">DSM 27648</strain>
    </source>
</reference>
<dbReference type="AlphaFoldDB" id="A0A0K1PXE1"/>